<dbReference type="Proteomes" id="UP000693970">
    <property type="component" value="Unassembled WGS sequence"/>
</dbReference>
<reference evidence="1" key="1">
    <citation type="journal article" date="2021" name="Sci. Rep.">
        <title>Diploid genomic architecture of Nitzschia inconspicua, an elite biomass production diatom.</title>
        <authorList>
            <person name="Oliver A."/>
            <person name="Podell S."/>
            <person name="Pinowska A."/>
            <person name="Traller J.C."/>
            <person name="Smith S.R."/>
            <person name="McClure R."/>
            <person name="Beliaev A."/>
            <person name="Bohutskyi P."/>
            <person name="Hill E.A."/>
            <person name="Rabines A."/>
            <person name="Zheng H."/>
            <person name="Allen L.Z."/>
            <person name="Kuo A."/>
            <person name="Grigoriev I.V."/>
            <person name="Allen A.E."/>
            <person name="Hazlebeck D."/>
            <person name="Allen E.E."/>
        </authorList>
    </citation>
    <scope>NUCLEOTIDE SEQUENCE</scope>
    <source>
        <strain evidence="1">Hildebrandi</strain>
    </source>
</reference>
<evidence type="ECO:0000313" key="2">
    <source>
        <dbReference type="Proteomes" id="UP000693970"/>
    </source>
</evidence>
<sequence length="127" mass="13818">MKTLTFEQTLRPECISADGSPADSPWETFFREARGDIPIAIAVPIDENPEPVTQPDNLVNAEVVVPYKDGPSEMLPTRTANEKELEVQQSQRCAGKACIYREGLVGSILALSVNLIVFSLELCGAVV</sequence>
<protein>
    <submittedName>
        <fullName evidence="1">Uncharacterized protein</fullName>
    </submittedName>
</protein>
<accession>A0A9K3LYR0</accession>
<name>A0A9K3LYR0_9STRA</name>
<keyword evidence="2" id="KW-1185">Reference proteome</keyword>
<organism evidence="1 2">
    <name type="scientific">Nitzschia inconspicua</name>
    <dbReference type="NCBI Taxonomy" id="303405"/>
    <lineage>
        <taxon>Eukaryota</taxon>
        <taxon>Sar</taxon>
        <taxon>Stramenopiles</taxon>
        <taxon>Ochrophyta</taxon>
        <taxon>Bacillariophyta</taxon>
        <taxon>Bacillariophyceae</taxon>
        <taxon>Bacillariophycidae</taxon>
        <taxon>Bacillariales</taxon>
        <taxon>Bacillariaceae</taxon>
        <taxon>Nitzschia</taxon>
    </lineage>
</organism>
<comment type="caution">
    <text evidence="1">The sequence shown here is derived from an EMBL/GenBank/DDBJ whole genome shotgun (WGS) entry which is preliminary data.</text>
</comment>
<proteinExistence type="predicted"/>
<reference evidence="1" key="2">
    <citation type="submission" date="2021-04" db="EMBL/GenBank/DDBJ databases">
        <authorList>
            <person name="Podell S."/>
        </authorList>
    </citation>
    <scope>NUCLEOTIDE SEQUENCE</scope>
    <source>
        <strain evidence="1">Hildebrandi</strain>
    </source>
</reference>
<evidence type="ECO:0000313" key="1">
    <source>
        <dbReference type="EMBL" id="KAG7370999.1"/>
    </source>
</evidence>
<dbReference type="AlphaFoldDB" id="A0A9K3LYR0"/>
<gene>
    <name evidence="1" type="ORF">IV203_019569</name>
</gene>
<dbReference type="EMBL" id="JAGRRH010000004">
    <property type="protein sequence ID" value="KAG7370999.1"/>
    <property type="molecule type" value="Genomic_DNA"/>
</dbReference>